<accession>A0ABR2E881</accession>
<keyword evidence="3" id="KW-1185">Reference proteome</keyword>
<feature type="compositionally biased region" description="Polar residues" evidence="1">
    <location>
        <begin position="1"/>
        <end position="12"/>
    </location>
</feature>
<evidence type="ECO:0000313" key="2">
    <source>
        <dbReference type="EMBL" id="KAK8554060.1"/>
    </source>
</evidence>
<feature type="region of interest" description="Disordered" evidence="1">
    <location>
        <begin position="1"/>
        <end position="32"/>
    </location>
</feature>
<reference evidence="2 3" key="1">
    <citation type="journal article" date="2024" name="G3 (Bethesda)">
        <title>Genome assembly of Hibiscus sabdariffa L. provides insights into metabolisms of medicinal natural products.</title>
        <authorList>
            <person name="Kim T."/>
        </authorList>
    </citation>
    <scope>NUCLEOTIDE SEQUENCE [LARGE SCALE GENOMIC DNA]</scope>
    <source>
        <strain evidence="2">TK-2024</strain>
        <tissue evidence="2">Old leaves</tissue>
    </source>
</reference>
<name>A0ABR2E881_9ROSI</name>
<feature type="compositionally biased region" description="Low complexity" evidence="1">
    <location>
        <begin position="13"/>
        <end position="28"/>
    </location>
</feature>
<comment type="caution">
    <text evidence="2">The sequence shown here is derived from an EMBL/GenBank/DDBJ whole genome shotgun (WGS) entry which is preliminary data.</text>
</comment>
<protein>
    <submittedName>
        <fullName evidence="2">Uncharacterized protein</fullName>
    </submittedName>
</protein>
<sequence>MTSQNSGESNFASSRTGSASGSGSISSSQNENASPLWNYVTKLEKRGYCRNLEFLIGMREEKEGESREVPLPYQSQTGIAIESSSKKRKSNFSPIAKSFNMNMRAQLDEDLEKFLCLVNLKLELQLNLLLRRENPTFHLLLNHST</sequence>
<gene>
    <name evidence="2" type="ORF">V6N12_031038</name>
</gene>
<evidence type="ECO:0000256" key="1">
    <source>
        <dbReference type="SAM" id="MobiDB-lite"/>
    </source>
</evidence>
<dbReference type="Proteomes" id="UP001472677">
    <property type="component" value="Unassembled WGS sequence"/>
</dbReference>
<organism evidence="2 3">
    <name type="scientific">Hibiscus sabdariffa</name>
    <name type="common">roselle</name>
    <dbReference type="NCBI Taxonomy" id="183260"/>
    <lineage>
        <taxon>Eukaryota</taxon>
        <taxon>Viridiplantae</taxon>
        <taxon>Streptophyta</taxon>
        <taxon>Embryophyta</taxon>
        <taxon>Tracheophyta</taxon>
        <taxon>Spermatophyta</taxon>
        <taxon>Magnoliopsida</taxon>
        <taxon>eudicotyledons</taxon>
        <taxon>Gunneridae</taxon>
        <taxon>Pentapetalae</taxon>
        <taxon>rosids</taxon>
        <taxon>malvids</taxon>
        <taxon>Malvales</taxon>
        <taxon>Malvaceae</taxon>
        <taxon>Malvoideae</taxon>
        <taxon>Hibiscus</taxon>
    </lineage>
</organism>
<dbReference type="EMBL" id="JBBPBM010000019">
    <property type="protein sequence ID" value="KAK8554060.1"/>
    <property type="molecule type" value="Genomic_DNA"/>
</dbReference>
<proteinExistence type="predicted"/>
<evidence type="ECO:0000313" key="3">
    <source>
        <dbReference type="Proteomes" id="UP001472677"/>
    </source>
</evidence>